<dbReference type="PROSITE" id="PS51733">
    <property type="entry name" value="BPL_LPL_CATALYTIC"/>
    <property type="match status" value="1"/>
</dbReference>
<dbReference type="EMBL" id="FUWX01000017">
    <property type="protein sequence ID" value="SJZ97002.1"/>
    <property type="molecule type" value="Genomic_DNA"/>
</dbReference>
<evidence type="ECO:0000313" key="3">
    <source>
        <dbReference type="EMBL" id="SJZ97002.1"/>
    </source>
</evidence>
<feature type="domain" description="BPL/LPL catalytic" evidence="2">
    <location>
        <begin position="1"/>
        <end position="170"/>
    </location>
</feature>
<dbReference type="Gene3D" id="3.30.930.10">
    <property type="entry name" value="Bira Bifunctional Protein, Domain 2"/>
    <property type="match status" value="1"/>
</dbReference>
<dbReference type="STRING" id="180163.SAMN02745174_02117"/>
<dbReference type="PANTHER" id="PTHR12835:SF5">
    <property type="entry name" value="BIOTIN--PROTEIN LIGASE"/>
    <property type="match status" value="1"/>
</dbReference>
<name>A0A1T4PZP6_9FUSO</name>
<dbReference type="InterPro" id="IPR045864">
    <property type="entry name" value="aa-tRNA-synth_II/BPL/LPL"/>
</dbReference>
<dbReference type="InterPro" id="IPR004143">
    <property type="entry name" value="BPL_LPL_catalytic"/>
</dbReference>
<evidence type="ECO:0000259" key="2">
    <source>
        <dbReference type="PROSITE" id="PS51733"/>
    </source>
</evidence>
<sequence length="234" mass="26873">MKIYKYDLLDSTNKFIKTMENIKEYDIVMAKKQSAGRGRRGNAWTTEEGAGLFSFIVLEDKNISIEEYGKLPLVVGYSVLKALKKITNLDFKFKWTNDVYINDKKISGVLVEKIDNKFVIGIGVNINNKTSKEVEHIGISLKEITNLNYEIESVIIEIVEEFKKNYEKFKKGQWNLILNEINTLNYLFGKRINIVGIGEEISGIAGDIQEDGKLEIYIGDEKKYFNIGEIHIKK</sequence>
<evidence type="ECO:0000313" key="4">
    <source>
        <dbReference type="Proteomes" id="UP000191153"/>
    </source>
</evidence>
<organism evidence="3 4">
    <name type="scientific">Cetobacterium ceti</name>
    <dbReference type="NCBI Taxonomy" id="180163"/>
    <lineage>
        <taxon>Bacteria</taxon>
        <taxon>Fusobacteriati</taxon>
        <taxon>Fusobacteriota</taxon>
        <taxon>Fusobacteriia</taxon>
        <taxon>Fusobacteriales</taxon>
        <taxon>Fusobacteriaceae</taxon>
        <taxon>Cetobacterium</taxon>
    </lineage>
</organism>
<accession>A0A1T4PZP6</accession>
<keyword evidence="4" id="KW-1185">Reference proteome</keyword>
<dbReference type="NCBIfam" id="TIGR00121">
    <property type="entry name" value="birA_ligase"/>
    <property type="match status" value="1"/>
</dbReference>
<dbReference type="Proteomes" id="UP000191153">
    <property type="component" value="Unassembled WGS sequence"/>
</dbReference>
<dbReference type="RefSeq" id="WP_078694590.1">
    <property type="nucleotide sequence ID" value="NZ_FUWX01000017.1"/>
</dbReference>
<proteinExistence type="predicted"/>
<dbReference type="GO" id="GO:0005737">
    <property type="term" value="C:cytoplasm"/>
    <property type="evidence" value="ECO:0007669"/>
    <property type="project" value="TreeGrafter"/>
</dbReference>
<dbReference type="AlphaFoldDB" id="A0A1T4PZP6"/>
<dbReference type="InterPro" id="IPR004408">
    <property type="entry name" value="Biotin_CoA_COase_ligase"/>
</dbReference>
<dbReference type="PANTHER" id="PTHR12835">
    <property type="entry name" value="BIOTIN PROTEIN LIGASE"/>
    <property type="match status" value="1"/>
</dbReference>
<evidence type="ECO:0000256" key="1">
    <source>
        <dbReference type="ARBA" id="ARBA00022598"/>
    </source>
</evidence>
<protein>
    <submittedName>
        <fullName evidence="3">BirA family transcriptional regulator, biotin operon repressor / biotin-[acetyl-CoA-carboxylase] ligase</fullName>
    </submittedName>
</protein>
<dbReference type="SUPFAM" id="SSF55681">
    <property type="entry name" value="Class II aaRS and biotin synthetases"/>
    <property type="match status" value="1"/>
</dbReference>
<reference evidence="3 4" key="1">
    <citation type="submission" date="2017-02" db="EMBL/GenBank/DDBJ databases">
        <authorList>
            <person name="Peterson S.W."/>
        </authorList>
    </citation>
    <scope>NUCLEOTIDE SEQUENCE [LARGE SCALE GENOMIC DNA]</scope>
    <source>
        <strain evidence="3 4">ATCC 700028</strain>
    </source>
</reference>
<dbReference type="Pfam" id="PF03099">
    <property type="entry name" value="BPL_LplA_LipB"/>
    <property type="match status" value="1"/>
</dbReference>
<keyword evidence="1 3" id="KW-0436">Ligase</keyword>
<dbReference type="GO" id="GO:0004077">
    <property type="term" value="F:biotin--[biotin carboxyl-carrier protein] ligase activity"/>
    <property type="evidence" value="ECO:0007669"/>
    <property type="project" value="InterPro"/>
</dbReference>
<gene>
    <name evidence="3" type="ORF">SAMN02745174_02117</name>
</gene>
<dbReference type="OrthoDB" id="9807064at2"/>